<protein>
    <submittedName>
        <fullName evidence="6">CvpA family protein</fullName>
    </submittedName>
</protein>
<feature type="non-terminal residue" evidence="6">
    <location>
        <position position="1"/>
    </location>
</feature>
<comment type="subcellular location">
    <subcellularLocation>
        <location evidence="1">Membrane</location>
        <topology evidence="1">Multi-pass membrane protein</topology>
    </subcellularLocation>
</comment>
<organism evidence="6 7">
    <name type="scientific">Candidatus Magasanikbacteria bacterium GW2011_GWA2_42_32</name>
    <dbReference type="NCBI Taxonomy" id="1619039"/>
    <lineage>
        <taxon>Bacteria</taxon>
        <taxon>Candidatus Magasanikiibacteriota</taxon>
    </lineage>
</organism>
<evidence type="ECO:0000313" key="7">
    <source>
        <dbReference type="Proteomes" id="UP000034837"/>
    </source>
</evidence>
<dbReference type="EMBL" id="LCDO01000009">
    <property type="protein sequence ID" value="KKS56605.1"/>
    <property type="molecule type" value="Genomic_DNA"/>
</dbReference>
<evidence type="ECO:0000256" key="3">
    <source>
        <dbReference type="ARBA" id="ARBA00022989"/>
    </source>
</evidence>
<feature type="transmembrane region" description="Helical" evidence="5">
    <location>
        <begin position="69"/>
        <end position="90"/>
    </location>
</feature>
<dbReference type="AlphaFoldDB" id="A0A0G1A6G4"/>
<keyword evidence="2 5" id="KW-0812">Transmembrane</keyword>
<name>A0A0G1A6G4_9BACT</name>
<dbReference type="Proteomes" id="UP000034837">
    <property type="component" value="Unassembled WGS sequence"/>
</dbReference>
<dbReference type="PANTHER" id="PTHR37306:SF1">
    <property type="entry name" value="COLICIN V PRODUCTION PROTEIN"/>
    <property type="match status" value="1"/>
</dbReference>
<dbReference type="GO" id="GO:0009403">
    <property type="term" value="P:toxin biosynthetic process"/>
    <property type="evidence" value="ECO:0007669"/>
    <property type="project" value="InterPro"/>
</dbReference>
<feature type="transmembrane region" description="Helical" evidence="5">
    <location>
        <begin position="26"/>
        <end position="49"/>
    </location>
</feature>
<evidence type="ECO:0000256" key="5">
    <source>
        <dbReference type="SAM" id="Phobius"/>
    </source>
</evidence>
<gene>
    <name evidence="6" type="ORF">UV20_C0009G0084</name>
</gene>
<dbReference type="InterPro" id="IPR003825">
    <property type="entry name" value="Colicin-V_CvpA"/>
</dbReference>
<proteinExistence type="predicted"/>
<evidence type="ECO:0000256" key="2">
    <source>
        <dbReference type="ARBA" id="ARBA00022692"/>
    </source>
</evidence>
<accession>A0A0G1A6G4</accession>
<evidence type="ECO:0000313" key="6">
    <source>
        <dbReference type="EMBL" id="KKS56605.1"/>
    </source>
</evidence>
<evidence type="ECO:0000256" key="4">
    <source>
        <dbReference type="ARBA" id="ARBA00023136"/>
    </source>
</evidence>
<sequence length="134" mass="14912">GAFIASHYYEPISNWTLSITGGNFNIVKFIVFIILFIIANRLVGFIFWLVEKVFSVLKIIPFLGTINRLLGGLLGLFEGVLVVGLTLFFISKFPLSEWLTGSMLKSGMAAYLIKISSILWPLLPAALKQIQSIM</sequence>
<evidence type="ECO:0000256" key="1">
    <source>
        <dbReference type="ARBA" id="ARBA00004141"/>
    </source>
</evidence>
<reference evidence="6 7" key="1">
    <citation type="journal article" date="2015" name="Nature">
        <title>rRNA introns, odd ribosomes, and small enigmatic genomes across a large radiation of phyla.</title>
        <authorList>
            <person name="Brown C.T."/>
            <person name="Hug L.A."/>
            <person name="Thomas B.C."/>
            <person name="Sharon I."/>
            <person name="Castelle C.J."/>
            <person name="Singh A."/>
            <person name="Wilkins M.J."/>
            <person name="Williams K.H."/>
            <person name="Banfield J.F."/>
        </authorList>
    </citation>
    <scope>NUCLEOTIDE SEQUENCE [LARGE SCALE GENOMIC DNA]</scope>
</reference>
<dbReference type="PANTHER" id="PTHR37306">
    <property type="entry name" value="COLICIN V PRODUCTION PROTEIN"/>
    <property type="match status" value="1"/>
</dbReference>
<dbReference type="GO" id="GO:0016020">
    <property type="term" value="C:membrane"/>
    <property type="evidence" value="ECO:0007669"/>
    <property type="project" value="UniProtKB-SubCell"/>
</dbReference>
<keyword evidence="4 5" id="KW-0472">Membrane</keyword>
<dbReference type="Pfam" id="PF02674">
    <property type="entry name" value="Colicin_V"/>
    <property type="match status" value="1"/>
</dbReference>
<feature type="transmembrane region" description="Helical" evidence="5">
    <location>
        <begin position="110"/>
        <end position="127"/>
    </location>
</feature>
<comment type="caution">
    <text evidence="6">The sequence shown here is derived from an EMBL/GenBank/DDBJ whole genome shotgun (WGS) entry which is preliminary data.</text>
</comment>
<keyword evidence="3 5" id="KW-1133">Transmembrane helix</keyword>